<evidence type="ECO:0000256" key="6">
    <source>
        <dbReference type="ARBA" id="ARBA00023002"/>
    </source>
</evidence>
<dbReference type="GO" id="GO:0004022">
    <property type="term" value="F:alcohol dehydrogenase (NAD+) activity"/>
    <property type="evidence" value="ECO:0007669"/>
    <property type="project" value="UniProtKB-EC"/>
</dbReference>
<dbReference type="Gene3D" id="3.90.180.10">
    <property type="entry name" value="Medium-chain alcohol dehydrogenases, catalytic domain"/>
    <property type="match status" value="1"/>
</dbReference>
<reference evidence="8 9" key="1">
    <citation type="submission" date="2020-04" db="EMBL/GenBank/DDBJ databases">
        <title>Enterovirga sp. isolate from soil.</title>
        <authorList>
            <person name="Chea S."/>
            <person name="Kim D.-U."/>
        </authorList>
    </citation>
    <scope>NUCLEOTIDE SEQUENCE [LARGE SCALE GENOMIC DNA]</scope>
    <source>
        <strain evidence="8 9">DB1703</strain>
    </source>
</reference>
<comment type="caution">
    <text evidence="8">The sequence shown here is derived from an EMBL/GenBank/DDBJ whole genome shotgun (WGS) entry which is preliminary data.</text>
</comment>
<dbReference type="SUPFAM" id="SSF50129">
    <property type="entry name" value="GroES-like"/>
    <property type="match status" value="1"/>
</dbReference>
<dbReference type="Pfam" id="PF00107">
    <property type="entry name" value="ADH_zinc_N"/>
    <property type="match status" value="1"/>
</dbReference>
<dbReference type="PANTHER" id="PTHR42940">
    <property type="entry name" value="ALCOHOL DEHYDROGENASE 1-RELATED"/>
    <property type="match status" value="1"/>
</dbReference>
<protein>
    <recommendedName>
        <fullName evidence="3">alcohol dehydrogenase</fullName>
        <ecNumber evidence="3">1.1.1.1</ecNumber>
    </recommendedName>
</protein>
<dbReference type="InterPro" id="IPR036291">
    <property type="entry name" value="NAD(P)-bd_dom_sf"/>
</dbReference>
<dbReference type="InterPro" id="IPR011032">
    <property type="entry name" value="GroES-like_sf"/>
</dbReference>
<dbReference type="SMART" id="SM00829">
    <property type="entry name" value="PKS_ER"/>
    <property type="match status" value="1"/>
</dbReference>
<comment type="cofactor">
    <cofactor evidence="1">
        <name>Zn(2+)</name>
        <dbReference type="ChEBI" id="CHEBI:29105"/>
    </cofactor>
</comment>
<dbReference type="CDD" id="cd08240">
    <property type="entry name" value="6_hydroxyhexanoate_dh_like"/>
    <property type="match status" value="1"/>
</dbReference>
<dbReference type="SUPFAM" id="SSF51735">
    <property type="entry name" value="NAD(P)-binding Rossmann-fold domains"/>
    <property type="match status" value="1"/>
</dbReference>
<keyword evidence="5" id="KW-0862">Zinc</keyword>
<evidence type="ECO:0000256" key="2">
    <source>
        <dbReference type="ARBA" id="ARBA00008072"/>
    </source>
</evidence>
<evidence type="ECO:0000313" key="8">
    <source>
        <dbReference type="EMBL" id="NNM72470.1"/>
    </source>
</evidence>
<dbReference type="RefSeq" id="WP_171217937.1">
    <property type="nucleotide sequence ID" value="NZ_JABEPP010000002.1"/>
</dbReference>
<dbReference type="EC" id="1.1.1.1" evidence="3"/>
<evidence type="ECO:0000256" key="4">
    <source>
        <dbReference type="ARBA" id="ARBA00022723"/>
    </source>
</evidence>
<proteinExistence type="inferred from homology"/>
<feature type="domain" description="Enoyl reductase (ER)" evidence="7">
    <location>
        <begin position="10"/>
        <end position="348"/>
    </location>
</feature>
<evidence type="ECO:0000256" key="5">
    <source>
        <dbReference type="ARBA" id="ARBA00022833"/>
    </source>
</evidence>
<evidence type="ECO:0000259" key="7">
    <source>
        <dbReference type="SMART" id="SM00829"/>
    </source>
</evidence>
<dbReference type="GO" id="GO:0005737">
    <property type="term" value="C:cytoplasm"/>
    <property type="evidence" value="ECO:0007669"/>
    <property type="project" value="TreeGrafter"/>
</dbReference>
<keyword evidence="6" id="KW-0560">Oxidoreductase</keyword>
<evidence type="ECO:0000313" key="9">
    <source>
        <dbReference type="Proteomes" id="UP000564885"/>
    </source>
</evidence>
<dbReference type="Pfam" id="PF08240">
    <property type="entry name" value="ADH_N"/>
    <property type="match status" value="1"/>
</dbReference>
<comment type="similarity">
    <text evidence="2">Belongs to the zinc-containing alcohol dehydrogenase family.</text>
</comment>
<organism evidence="8 9">
    <name type="scientific">Enterovirga aerilata</name>
    <dbReference type="NCBI Taxonomy" id="2730920"/>
    <lineage>
        <taxon>Bacteria</taxon>
        <taxon>Pseudomonadati</taxon>
        <taxon>Pseudomonadota</taxon>
        <taxon>Alphaproteobacteria</taxon>
        <taxon>Hyphomicrobiales</taxon>
        <taxon>Methylobacteriaceae</taxon>
        <taxon>Enterovirga</taxon>
    </lineage>
</organism>
<name>A0A849I8S2_9HYPH</name>
<evidence type="ECO:0000256" key="3">
    <source>
        <dbReference type="ARBA" id="ARBA00013190"/>
    </source>
</evidence>
<dbReference type="Proteomes" id="UP000564885">
    <property type="component" value="Unassembled WGS sequence"/>
</dbReference>
<keyword evidence="9" id="KW-1185">Reference proteome</keyword>
<dbReference type="AlphaFoldDB" id="A0A849I8S2"/>
<dbReference type="PANTHER" id="PTHR42940:SF8">
    <property type="entry name" value="VACUOLAR PROTEIN SORTING-ASSOCIATED PROTEIN 11"/>
    <property type="match status" value="1"/>
</dbReference>
<dbReference type="EMBL" id="JABEPP010000002">
    <property type="protein sequence ID" value="NNM72470.1"/>
    <property type="molecule type" value="Genomic_DNA"/>
</dbReference>
<gene>
    <name evidence="8" type="ORF">HJG44_08720</name>
</gene>
<evidence type="ECO:0000256" key="1">
    <source>
        <dbReference type="ARBA" id="ARBA00001947"/>
    </source>
</evidence>
<keyword evidence="4" id="KW-0479">Metal-binding</keyword>
<dbReference type="GO" id="GO:0046872">
    <property type="term" value="F:metal ion binding"/>
    <property type="evidence" value="ECO:0007669"/>
    <property type="project" value="UniProtKB-KW"/>
</dbReference>
<accession>A0A849I8S2</accession>
<dbReference type="InterPro" id="IPR020843">
    <property type="entry name" value="ER"/>
</dbReference>
<dbReference type="InterPro" id="IPR013154">
    <property type="entry name" value="ADH-like_N"/>
</dbReference>
<sequence>MKSYQITAFGRPLELRCTAEPEPQGTEVLVRIERAGVCHSDLHIWHGYFDLGGGKRFEMTQRMTLPFTLGHEIVGEVIAVGPDGDRAAIGRKGIVHPWIGCGSCPACDAGEELRCPKPRTIGTRRDGGYSDHVLVPHGRYIVPYGDLEPGLAATCACSGLTAYSALKKLPRMTAEDSLLVIGAGGVGLACVGLAGAVTPARVIVSDVGAAKREAALAQGAHAALDASGPEGRAEILETAGGRPPRAAIDFVGSPETLRLAMEAVDLGGTVVSVGLYGGELPISTALLPLRQITIRGSYVGSLEELRELVGIMQARKVRSVPVRTRPMAEVNAILADLEAGRIVGRTVMAP</sequence>
<dbReference type="Gene3D" id="3.40.50.720">
    <property type="entry name" value="NAD(P)-binding Rossmann-like Domain"/>
    <property type="match status" value="1"/>
</dbReference>
<dbReference type="InterPro" id="IPR013149">
    <property type="entry name" value="ADH-like_C"/>
</dbReference>